<keyword evidence="2" id="KW-1185">Reference proteome</keyword>
<dbReference type="EMBL" id="JACHIF010000001">
    <property type="protein sequence ID" value="MBB5036157.1"/>
    <property type="molecule type" value="Genomic_DNA"/>
</dbReference>
<dbReference type="AlphaFoldDB" id="A0A7W7YHC8"/>
<dbReference type="InterPro" id="IPR009061">
    <property type="entry name" value="DNA-bd_dom_put_sf"/>
</dbReference>
<gene>
    <name evidence="1" type="ORF">HNQ64_000391</name>
</gene>
<dbReference type="SUPFAM" id="SSF46955">
    <property type="entry name" value="Putative DNA-binding domain"/>
    <property type="match status" value="1"/>
</dbReference>
<comment type="caution">
    <text evidence="1">The sequence shown here is derived from an EMBL/GenBank/DDBJ whole genome shotgun (WGS) entry which is preliminary data.</text>
</comment>
<evidence type="ECO:0000313" key="1">
    <source>
        <dbReference type="EMBL" id="MBB5036157.1"/>
    </source>
</evidence>
<organism evidence="1 2">
    <name type="scientific">Prosthecobacter dejongeii</name>
    <dbReference type="NCBI Taxonomy" id="48465"/>
    <lineage>
        <taxon>Bacteria</taxon>
        <taxon>Pseudomonadati</taxon>
        <taxon>Verrucomicrobiota</taxon>
        <taxon>Verrucomicrobiia</taxon>
        <taxon>Verrucomicrobiales</taxon>
        <taxon>Verrucomicrobiaceae</taxon>
        <taxon>Prosthecobacter</taxon>
    </lineage>
</organism>
<name>A0A7W7YHC8_9BACT</name>
<protein>
    <recommendedName>
        <fullName evidence="3">Helix-turn-helix domain-containing protein</fullName>
    </recommendedName>
</protein>
<dbReference type="Proteomes" id="UP000534294">
    <property type="component" value="Unassembled WGS sequence"/>
</dbReference>
<evidence type="ECO:0008006" key="3">
    <source>
        <dbReference type="Google" id="ProtNLM"/>
    </source>
</evidence>
<accession>A0A7W7YHC8</accession>
<evidence type="ECO:0000313" key="2">
    <source>
        <dbReference type="Proteomes" id="UP000534294"/>
    </source>
</evidence>
<proteinExistence type="predicted"/>
<reference evidence="1 2" key="1">
    <citation type="submission" date="2020-08" db="EMBL/GenBank/DDBJ databases">
        <title>Genomic Encyclopedia of Type Strains, Phase IV (KMG-IV): sequencing the most valuable type-strain genomes for metagenomic binning, comparative biology and taxonomic classification.</title>
        <authorList>
            <person name="Goeker M."/>
        </authorList>
    </citation>
    <scope>NUCLEOTIDE SEQUENCE [LARGE SCALE GENOMIC DNA]</scope>
    <source>
        <strain evidence="1 2">DSM 12251</strain>
    </source>
</reference>
<sequence>MKIQNRKSKSLTAPMIPSSDQTGEVLLIKADEVCRRLGGISSRTLRRLEDRGLIRSLPLLRHRLFAVSDVNKLVEGLIKW</sequence>